<gene>
    <name evidence="6" type="primary">ybaK</name>
    <name evidence="6" type="ORF">GCM10009855_17140</name>
</gene>
<dbReference type="PIRSF" id="PIRSF006181">
    <property type="entry name" value="EbsC_YbaK"/>
    <property type="match status" value="1"/>
</dbReference>
<evidence type="ECO:0000313" key="7">
    <source>
        <dbReference type="Proteomes" id="UP001501170"/>
    </source>
</evidence>
<sequence length="167" mass="17271">MAGEALMAAATPAIAALERAGLPFEVHRYKHDRRRGDYGDEAVAVTVSTLGVDAAQILKTLVVDLGGELGVAILPVPEKLSLKAVAKAFGAPKAEMAQAARVTRSTGYVLGGVSPLGQKTALRTVVDESALQWDSVLCSGGRRGLEIRLAPADLVTATNAEIAPITA</sequence>
<dbReference type="InterPro" id="IPR007214">
    <property type="entry name" value="YbaK/aa-tRNA-synth-assoc-dom"/>
</dbReference>
<evidence type="ECO:0000256" key="3">
    <source>
        <dbReference type="ARBA" id="ARBA00023239"/>
    </source>
</evidence>
<dbReference type="Pfam" id="PF04073">
    <property type="entry name" value="tRNA_edit"/>
    <property type="match status" value="1"/>
</dbReference>
<keyword evidence="7" id="KW-1185">Reference proteome</keyword>
<dbReference type="SUPFAM" id="SSF55826">
    <property type="entry name" value="YbaK/ProRS associated domain"/>
    <property type="match status" value="1"/>
</dbReference>
<protein>
    <recommendedName>
        <fullName evidence="4">Cys-tRNA(Pro)/Cys-tRNA(Cys) deacylase</fullName>
        <ecNumber evidence="4">4.2.-.-</ecNumber>
    </recommendedName>
</protein>
<dbReference type="Proteomes" id="UP001501170">
    <property type="component" value="Unassembled WGS sequence"/>
</dbReference>
<dbReference type="PANTHER" id="PTHR30411:SF0">
    <property type="entry name" value="CYS-TRNA(PRO)_CYS-TRNA(CYS) DEACYLASE YBAK"/>
    <property type="match status" value="1"/>
</dbReference>
<keyword evidence="2 4" id="KW-0648">Protein biosynthesis</keyword>
<dbReference type="InterPro" id="IPR036754">
    <property type="entry name" value="YbaK/aa-tRNA-synt-asso_dom_sf"/>
</dbReference>
<evidence type="ECO:0000256" key="1">
    <source>
        <dbReference type="ARBA" id="ARBA00009798"/>
    </source>
</evidence>
<dbReference type="Gene3D" id="3.90.960.10">
    <property type="entry name" value="YbaK/aminoacyl-tRNA synthetase-associated domain"/>
    <property type="match status" value="1"/>
</dbReference>
<reference evidence="6 7" key="1">
    <citation type="journal article" date="2019" name="Int. J. Syst. Evol. Microbiol.">
        <title>The Global Catalogue of Microorganisms (GCM) 10K type strain sequencing project: providing services to taxonomists for standard genome sequencing and annotation.</title>
        <authorList>
            <consortium name="The Broad Institute Genomics Platform"/>
            <consortium name="The Broad Institute Genome Sequencing Center for Infectious Disease"/>
            <person name="Wu L."/>
            <person name="Ma J."/>
        </authorList>
    </citation>
    <scope>NUCLEOTIDE SEQUENCE [LARGE SCALE GENOMIC DNA]</scope>
    <source>
        <strain evidence="6 7">JCM 16227</strain>
    </source>
</reference>
<comment type="similarity">
    <text evidence="1 4">Belongs to the prolyl-tRNA editing family. YbaK/EbsC subfamily.</text>
</comment>
<dbReference type="EC" id="4.2.-.-" evidence="4"/>
<evidence type="ECO:0000256" key="2">
    <source>
        <dbReference type="ARBA" id="ARBA00022917"/>
    </source>
</evidence>
<accession>A0ABN3HF02</accession>
<comment type="caution">
    <text evidence="6">The sequence shown here is derived from an EMBL/GenBank/DDBJ whole genome shotgun (WGS) entry which is preliminary data.</text>
</comment>
<keyword evidence="3 4" id="KW-0456">Lyase</keyword>
<name>A0ABN3HF02_9ACTN</name>
<dbReference type="CDD" id="cd00002">
    <property type="entry name" value="YbaK_deacylase"/>
    <property type="match status" value="1"/>
</dbReference>
<evidence type="ECO:0000259" key="5">
    <source>
        <dbReference type="Pfam" id="PF04073"/>
    </source>
</evidence>
<feature type="domain" description="YbaK/aminoacyl-tRNA synthetase-associated" evidence="5">
    <location>
        <begin position="44"/>
        <end position="156"/>
    </location>
</feature>
<evidence type="ECO:0000313" key="6">
    <source>
        <dbReference type="EMBL" id="GAA2378158.1"/>
    </source>
</evidence>
<proteinExistence type="inferred from homology"/>
<evidence type="ECO:0000256" key="4">
    <source>
        <dbReference type="PIRNR" id="PIRNR006181"/>
    </source>
</evidence>
<dbReference type="InterPro" id="IPR004369">
    <property type="entry name" value="Prolyl-tRNA_editing_YbaK/EbsC"/>
</dbReference>
<dbReference type="EMBL" id="BAAARB010000007">
    <property type="protein sequence ID" value="GAA2378158.1"/>
    <property type="molecule type" value="Genomic_DNA"/>
</dbReference>
<organism evidence="6 7">
    <name type="scientific">Gordonia cholesterolivorans</name>
    <dbReference type="NCBI Taxonomy" id="559625"/>
    <lineage>
        <taxon>Bacteria</taxon>
        <taxon>Bacillati</taxon>
        <taxon>Actinomycetota</taxon>
        <taxon>Actinomycetes</taxon>
        <taxon>Mycobacteriales</taxon>
        <taxon>Gordoniaceae</taxon>
        <taxon>Gordonia</taxon>
    </lineage>
</organism>
<dbReference type="PANTHER" id="PTHR30411">
    <property type="entry name" value="CYTOPLASMIC PROTEIN"/>
    <property type="match status" value="1"/>
</dbReference>